<dbReference type="EMBL" id="JAHXZN010000002">
    <property type="protein sequence ID" value="MBW6531118.1"/>
    <property type="molecule type" value="Genomic_DNA"/>
</dbReference>
<dbReference type="InterPro" id="IPR013328">
    <property type="entry name" value="6PGD_dom2"/>
</dbReference>
<dbReference type="InterPro" id="IPR036291">
    <property type="entry name" value="NAD(P)-bd_dom_sf"/>
</dbReference>
<comment type="caution">
    <text evidence="4">The sequence shown here is derived from an EMBL/GenBank/DDBJ whole genome shotgun (WGS) entry which is preliminary data.</text>
</comment>
<dbReference type="Proteomes" id="UP000759103">
    <property type="component" value="Unassembled WGS sequence"/>
</dbReference>
<proteinExistence type="predicted"/>
<protein>
    <submittedName>
        <fullName evidence="4">Mannitol dehydrogenase family protein</fullName>
    </submittedName>
</protein>
<name>A0ABS7BND7_9SPHN</name>
<keyword evidence="5" id="KW-1185">Reference proteome</keyword>
<dbReference type="PANTHER" id="PTHR43362">
    <property type="entry name" value="MANNITOL DEHYDROGENASE DSF1-RELATED"/>
    <property type="match status" value="1"/>
</dbReference>
<dbReference type="Pfam" id="PF01232">
    <property type="entry name" value="Mannitol_dh"/>
    <property type="match status" value="1"/>
</dbReference>
<evidence type="ECO:0000313" key="5">
    <source>
        <dbReference type="Proteomes" id="UP000759103"/>
    </source>
</evidence>
<evidence type="ECO:0000313" key="4">
    <source>
        <dbReference type="EMBL" id="MBW6531118.1"/>
    </source>
</evidence>
<dbReference type="RefSeq" id="WP_219748502.1">
    <property type="nucleotide sequence ID" value="NZ_JAHXZN010000002.1"/>
</dbReference>
<dbReference type="Gene3D" id="1.10.1040.10">
    <property type="entry name" value="N-(1-d-carboxylethyl)-l-norvaline Dehydrogenase, domain 2"/>
    <property type="match status" value="1"/>
</dbReference>
<dbReference type="InterPro" id="IPR013131">
    <property type="entry name" value="Mannitol_DH_N"/>
</dbReference>
<dbReference type="SUPFAM" id="SSF48179">
    <property type="entry name" value="6-phosphogluconate dehydrogenase C-terminal domain-like"/>
    <property type="match status" value="1"/>
</dbReference>
<dbReference type="InterPro" id="IPR008927">
    <property type="entry name" value="6-PGluconate_DH-like_C_sf"/>
</dbReference>
<evidence type="ECO:0000256" key="1">
    <source>
        <dbReference type="ARBA" id="ARBA00023002"/>
    </source>
</evidence>
<accession>A0ABS7BND7</accession>
<organism evidence="4 5">
    <name type="scientific">Sphingomonas citri</name>
    <dbReference type="NCBI Taxonomy" id="2862499"/>
    <lineage>
        <taxon>Bacteria</taxon>
        <taxon>Pseudomonadati</taxon>
        <taxon>Pseudomonadota</taxon>
        <taxon>Alphaproteobacteria</taxon>
        <taxon>Sphingomonadales</taxon>
        <taxon>Sphingomonadaceae</taxon>
        <taxon>Sphingomonas</taxon>
    </lineage>
</organism>
<keyword evidence="1" id="KW-0560">Oxidoreductase</keyword>
<dbReference type="PANTHER" id="PTHR43362:SF1">
    <property type="entry name" value="MANNITOL DEHYDROGENASE 2-RELATED"/>
    <property type="match status" value="1"/>
</dbReference>
<dbReference type="PRINTS" id="PR00084">
    <property type="entry name" value="MTLDHDRGNASE"/>
</dbReference>
<feature type="domain" description="Mannitol dehydrogenase N-terminal" evidence="2">
    <location>
        <begin position="32"/>
        <end position="269"/>
    </location>
</feature>
<dbReference type="SUPFAM" id="SSF51735">
    <property type="entry name" value="NAD(P)-binding Rossmann-fold domains"/>
    <property type="match status" value="1"/>
</dbReference>
<dbReference type="InterPro" id="IPR050988">
    <property type="entry name" value="Mannitol_DH/Oxidoreductase"/>
</dbReference>
<feature type="domain" description="Mannitol dehydrogenase C-terminal" evidence="3">
    <location>
        <begin position="278"/>
        <end position="445"/>
    </location>
</feature>
<dbReference type="InterPro" id="IPR000669">
    <property type="entry name" value="Mannitol_DH"/>
</dbReference>
<dbReference type="Gene3D" id="3.40.50.720">
    <property type="entry name" value="NAD(P)-binding Rossmann-like Domain"/>
    <property type="match status" value="1"/>
</dbReference>
<dbReference type="InterPro" id="IPR013118">
    <property type="entry name" value="Mannitol_DH_C"/>
</dbReference>
<dbReference type="Pfam" id="PF08125">
    <property type="entry name" value="Mannitol_dh_C"/>
    <property type="match status" value="1"/>
</dbReference>
<evidence type="ECO:0000259" key="2">
    <source>
        <dbReference type="Pfam" id="PF01232"/>
    </source>
</evidence>
<evidence type="ECO:0000259" key="3">
    <source>
        <dbReference type="Pfam" id="PF08125"/>
    </source>
</evidence>
<gene>
    <name evidence="4" type="ORF">KZ820_10260</name>
</gene>
<reference evidence="4 5" key="1">
    <citation type="submission" date="2021-07" db="EMBL/GenBank/DDBJ databases">
        <title>Sphingomonas sp.</title>
        <authorList>
            <person name="Feng G."/>
            <person name="Li J."/>
            <person name="Pan M."/>
        </authorList>
    </citation>
    <scope>NUCLEOTIDE SEQUENCE [LARGE SCALE GENOMIC DNA]</scope>
    <source>
        <strain evidence="4 5">RRHST34</strain>
    </source>
</reference>
<sequence>MSGAERLSPATVDRLPASVERPGYDRAVQRTGIVHLGLGAFHRAHQAVYTDAAMSAGDRDFAITGVSLRSPAVAEALLPQDGLYTVTQRSAAGERIALVGALREMLVAPRDGERLRASLAAPTTSLVTLTVTEKGYHRGPDGALDIASVEAAGGTIYHHLARALADRRGAGAGGLTLVSCDNLAHNGAALAASLGAWLDRTDPGLRAWFEAECACPSTMVDRIVPAAREADLERTAAAIGLYDAAAVTTEPFMQWVIEDKFATRRPRWELAGAQLVADVAPYEFAKLRMLNGAHSALAYLGLERGHQFVHQAVADPAIRATVERLMRDEAAASLTAAPGQDLGAYADALLARFTNPALPHALIQIAMDGSQKIPQRWLATLRANAAEGRRCPAILTALAAWLRHVRGNGAPVNDPMAEQLAALWREVGEHGIVAALFGERGLFADHWQADAEDRAALHAGLREG</sequence>